<evidence type="ECO:0000313" key="3">
    <source>
        <dbReference type="EnsemblMetazoa" id="AMEM006495-PA"/>
    </source>
</evidence>
<dbReference type="Proteomes" id="UP000075903">
    <property type="component" value="Unassembled WGS sequence"/>
</dbReference>
<proteinExistence type="predicted"/>
<dbReference type="VEuPathDB" id="VectorBase:AMEM006495"/>
<name>A0A182UZV8_ANOME</name>
<dbReference type="EnsemblMetazoa" id="AMEM006495-RA">
    <property type="protein sequence ID" value="AMEM006495-PA"/>
    <property type="gene ID" value="AMEM006495"/>
</dbReference>
<organism evidence="3 4">
    <name type="scientific">Anopheles merus</name>
    <name type="common">Mosquito</name>
    <dbReference type="NCBI Taxonomy" id="30066"/>
    <lineage>
        <taxon>Eukaryota</taxon>
        <taxon>Metazoa</taxon>
        <taxon>Ecdysozoa</taxon>
        <taxon>Arthropoda</taxon>
        <taxon>Hexapoda</taxon>
        <taxon>Insecta</taxon>
        <taxon>Pterygota</taxon>
        <taxon>Neoptera</taxon>
        <taxon>Endopterygota</taxon>
        <taxon>Diptera</taxon>
        <taxon>Nematocera</taxon>
        <taxon>Culicoidea</taxon>
        <taxon>Culicidae</taxon>
        <taxon>Anophelinae</taxon>
        <taxon>Anopheles</taxon>
    </lineage>
</organism>
<evidence type="ECO:0000256" key="2">
    <source>
        <dbReference type="SAM" id="Phobius"/>
    </source>
</evidence>
<evidence type="ECO:0000256" key="1">
    <source>
        <dbReference type="SAM" id="MobiDB-lite"/>
    </source>
</evidence>
<feature type="region of interest" description="Disordered" evidence="1">
    <location>
        <begin position="289"/>
        <end position="309"/>
    </location>
</feature>
<keyword evidence="2" id="KW-0472">Membrane</keyword>
<feature type="region of interest" description="Disordered" evidence="1">
    <location>
        <begin position="264"/>
        <end position="283"/>
    </location>
</feature>
<keyword evidence="2" id="KW-0812">Transmembrane</keyword>
<keyword evidence="4" id="KW-1185">Reference proteome</keyword>
<protein>
    <submittedName>
        <fullName evidence="3">Uncharacterized protein</fullName>
    </submittedName>
</protein>
<evidence type="ECO:0000313" key="4">
    <source>
        <dbReference type="Proteomes" id="UP000075903"/>
    </source>
</evidence>
<keyword evidence="2" id="KW-1133">Transmembrane helix</keyword>
<accession>A0A182UZV8</accession>
<reference evidence="3" key="1">
    <citation type="submission" date="2020-05" db="UniProtKB">
        <authorList>
            <consortium name="EnsemblMetazoa"/>
        </authorList>
    </citation>
    <scope>IDENTIFICATION</scope>
    <source>
        <strain evidence="3">MAF</strain>
    </source>
</reference>
<feature type="transmembrane region" description="Helical" evidence="2">
    <location>
        <begin position="53"/>
        <end position="75"/>
    </location>
</feature>
<sequence>MIILHVRNHHLHIGRERFVVRWTAPNTATTTNRHRPLERSLSIRIIRTGRGVWATRMMVVLLVVMVMLMLMVLLLPSVPPPLPCLPAAGTPFEAERDSFAGWVILFRRLPPGSCCWCSAWLDEPCRLSECRFEAEPDWCRLRLVVLERFRSAKLLRFPPFGLARLVVLDRIKHSVLSVPPPPPPPPNARNAVVLLCTLDRRCRSRAPPARLDVLPRTEPASRSGWVALFASACWQLGSRVVPLALRLIRNVAVLIDGTGLGAGGSGSSTAGCPSPPSSPSNVTFSYVCDSPSPSSGAPPGGPCRGLSVS</sequence>
<dbReference type="AlphaFoldDB" id="A0A182UZV8"/>